<evidence type="ECO:0000313" key="2">
    <source>
        <dbReference type="Proteomes" id="UP001184150"/>
    </source>
</evidence>
<comment type="caution">
    <text evidence="1">The sequence shown here is derived from an EMBL/GenBank/DDBJ whole genome shotgun (WGS) entry which is preliminary data.</text>
</comment>
<accession>A0ABU1MP75</accession>
<dbReference type="EMBL" id="JAVDRD010000008">
    <property type="protein sequence ID" value="MDR6512150.1"/>
    <property type="molecule type" value="Genomic_DNA"/>
</dbReference>
<dbReference type="RefSeq" id="WP_309805806.1">
    <property type="nucleotide sequence ID" value="NZ_JAVDRD010000008.1"/>
</dbReference>
<evidence type="ECO:0000313" key="1">
    <source>
        <dbReference type="EMBL" id="MDR6512150.1"/>
    </source>
</evidence>
<dbReference type="Proteomes" id="UP001184150">
    <property type="component" value="Unassembled WGS sequence"/>
</dbReference>
<sequence>MKVADLLAALPPRPLGALPFPRHLLGAFRRKSITFCTGLTDEGTPVYWFQSRSFTLDLRLPGLDDTALTHRQGWVGDTLWDAQRGEMSWSVARSYQPRNQWPEPARLAFIGNSVLEFAPSGAYVEDWRQLAAPGPLLGLRLHLLREHATGTDHAMDGGLIVAGAHMALARSRLPAIDAALSTTPSLDHAMAQGIASAAQIASYEVSVALDSAHITHTTIPARHGEQLLQGDFAVEADGQVHQHCTIDGMACTLVYTIDVHEPDFAFATQTPTTPEGQAWLEAERGHLERNARVLR</sequence>
<keyword evidence="2" id="KW-1185">Reference proteome</keyword>
<name>A0ABU1MP75_9SPHN</name>
<proteinExistence type="predicted"/>
<protein>
    <submittedName>
        <fullName evidence="1">Uncharacterized protein</fullName>
    </submittedName>
</protein>
<organism evidence="1 2">
    <name type="scientific">Novosphingobium capsulatum</name>
    <dbReference type="NCBI Taxonomy" id="13688"/>
    <lineage>
        <taxon>Bacteria</taxon>
        <taxon>Pseudomonadati</taxon>
        <taxon>Pseudomonadota</taxon>
        <taxon>Alphaproteobacteria</taxon>
        <taxon>Sphingomonadales</taxon>
        <taxon>Sphingomonadaceae</taxon>
        <taxon>Novosphingobium</taxon>
    </lineage>
</organism>
<gene>
    <name evidence="1" type="ORF">J2792_003033</name>
</gene>
<reference evidence="1 2" key="1">
    <citation type="submission" date="2023-07" db="EMBL/GenBank/DDBJ databases">
        <title>Sorghum-associated microbial communities from plants grown in Nebraska, USA.</title>
        <authorList>
            <person name="Schachtman D."/>
        </authorList>
    </citation>
    <scope>NUCLEOTIDE SEQUENCE [LARGE SCALE GENOMIC DNA]</scope>
    <source>
        <strain evidence="1 2">DS1027</strain>
    </source>
</reference>